<dbReference type="SMART" id="SM00054">
    <property type="entry name" value="EFh"/>
    <property type="match status" value="2"/>
</dbReference>
<dbReference type="Gene3D" id="1.10.238.10">
    <property type="entry name" value="EF-hand"/>
    <property type="match status" value="3"/>
</dbReference>
<protein>
    <recommendedName>
        <fullName evidence="4">EF-hand domain-containing protein</fullName>
    </recommendedName>
</protein>
<keyword evidence="1" id="KW-0175">Coiled coil</keyword>
<accession>A0A917SJ48</accession>
<dbReference type="InterPro" id="IPR018247">
    <property type="entry name" value="EF_Hand_1_Ca_BS"/>
</dbReference>
<dbReference type="PROSITE" id="PS50222">
    <property type="entry name" value="EF_HAND_2"/>
    <property type="match status" value="2"/>
</dbReference>
<feature type="signal peptide" evidence="3">
    <location>
        <begin position="1"/>
        <end position="22"/>
    </location>
</feature>
<evidence type="ECO:0000256" key="3">
    <source>
        <dbReference type="SAM" id="SignalP"/>
    </source>
</evidence>
<name>A0A917SJ48_9RHOB</name>
<dbReference type="PROSITE" id="PS00018">
    <property type="entry name" value="EF_HAND_1"/>
    <property type="match status" value="2"/>
</dbReference>
<dbReference type="SUPFAM" id="SSF47473">
    <property type="entry name" value="EF-hand"/>
    <property type="match status" value="1"/>
</dbReference>
<dbReference type="PANTHER" id="PTHR23064">
    <property type="entry name" value="TROPONIN"/>
    <property type="match status" value="1"/>
</dbReference>
<dbReference type="Pfam" id="PF13202">
    <property type="entry name" value="EF-hand_5"/>
    <property type="match status" value="3"/>
</dbReference>
<dbReference type="InterPro" id="IPR002048">
    <property type="entry name" value="EF_hand_dom"/>
</dbReference>
<proteinExistence type="predicted"/>
<feature type="coiled-coil region" evidence="1">
    <location>
        <begin position="82"/>
        <end position="109"/>
    </location>
</feature>
<dbReference type="EMBL" id="BMLF01000001">
    <property type="protein sequence ID" value="GGL85019.1"/>
    <property type="molecule type" value="Genomic_DNA"/>
</dbReference>
<evidence type="ECO:0000259" key="4">
    <source>
        <dbReference type="PROSITE" id="PS50222"/>
    </source>
</evidence>
<dbReference type="Proteomes" id="UP000649829">
    <property type="component" value="Unassembled WGS sequence"/>
</dbReference>
<dbReference type="RefSeq" id="WP_051630218.1">
    <property type="nucleotide sequence ID" value="NZ_BMLF01000001.1"/>
</dbReference>
<feature type="domain" description="EF-hand" evidence="4">
    <location>
        <begin position="121"/>
        <end position="156"/>
    </location>
</feature>
<reference evidence="5" key="2">
    <citation type="submission" date="2020-09" db="EMBL/GenBank/DDBJ databases">
        <authorList>
            <person name="Sun Q."/>
            <person name="Zhou Y."/>
        </authorList>
    </citation>
    <scope>NUCLEOTIDE SEQUENCE</scope>
    <source>
        <strain evidence="5">CGMCC 1.6293</strain>
    </source>
</reference>
<keyword evidence="6" id="KW-1185">Reference proteome</keyword>
<feature type="chain" id="PRO_5037664573" description="EF-hand domain-containing protein" evidence="3">
    <location>
        <begin position="23"/>
        <end position="202"/>
    </location>
</feature>
<dbReference type="AlphaFoldDB" id="A0A917SJ48"/>
<evidence type="ECO:0000313" key="5">
    <source>
        <dbReference type="EMBL" id="GGL85019.1"/>
    </source>
</evidence>
<dbReference type="InterPro" id="IPR052591">
    <property type="entry name" value="CML21-like"/>
</dbReference>
<feature type="compositionally biased region" description="Polar residues" evidence="2">
    <location>
        <begin position="23"/>
        <end position="34"/>
    </location>
</feature>
<evidence type="ECO:0000256" key="1">
    <source>
        <dbReference type="SAM" id="Coils"/>
    </source>
</evidence>
<dbReference type="GO" id="GO:0005509">
    <property type="term" value="F:calcium ion binding"/>
    <property type="evidence" value="ECO:0007669"/>
    <property type="project" value="InterPro"/>
</dbReference>
<feature type="compositionally biased region" description="Basic and acidic residues" evidence="2">
    <location>
        <begin position="53"/>
        <end position="70"/>
    </location>
</feature>
<evidence type="ECO:0000313" key="6">
    <source>
        <dbReference type="Proteomes" id="UP000649829"/>
    </source>
</evidence>
<sequence length="202" mass="22118">MNRKTLMSGLVLLAVTAGAVTAQDSTSPGPQSGPKSGRFAAMDTNGDGQISPEEMRAQAEKRFGAADADGDGKVTVEEMVAHMEAREEARRAERRQRMAERMLERADDDKDGALSLAEMMPPERTQARRFDRMDANDDGMISEEEFARARHHGRRGDGEHHGRMGKRFGGHHRDSHDGGHGWMKPPFAERGADAPAEAPAND</sequence>
<feature type="region of interest" description="Disordered" evidence="2">
    <location>
        <begin position="150"/>
        <end position="202"/>
    </location>
</feature>
<feature type="region of interest" description="Disordered" evidence="2">
    <location>
        <begin position="19"/>
        <end position="70"/>
    </location>
</feature>
<feature type="domain" description="EF-hand" evidence="4">
    <location>
        <begin position="54"/>
        <end position="89"/>
    </location>
</feature>
<evidence type="ECO:0000256" key="2">
    <source>
        <dbReference type="SAM" id="MobiDB-lite"/>
    </source>
</evidence>
<organism evidence="5 6">
    <name type="scientific">Pseudooceanicola nanhaiensis</name>
    <dbReference type="NCBI Taxonomy" id="375761"/>
    <lineage>
        <taxon>Bacteria</taxon>
        <taxon>Pseudomonadati</taxon>
        <taxon>Pseudomonadota</taxon>
        <taxon>Alphaproteobacteria</taxon>
        <taxon>Rhodobacterales</taxon>
        <taxon>Paracoccaceae</taxon>
        <taxon>Pseudooceanicola</taxon>
    </lineage>
</organism>
<comment type="caution">
    <text evidence="5">The sequence shown here is derived from an EMBL/GenBank/DDBJ whole genome shotgun (WGS) entry which is preliminary data.</text>
</comment>
<reference evidence="5" key="1">
    <citation type="journal article" date="2014" name="Int. J. Syst. Evol. Microbiol.">
        <title>Complete genome sequence of Corynebacterium casei LMG S-19264T (=DSM 44701T), isolated from a smear-ripened cheese.</title>
        <authorList>
            <consortium name="US DOE Joint Genome Institute (JGI-PGF)"/>
            <person name="Walter F."/>
            <person name="Albersmeier A."/>
            <person name="Kalinowski J."/>
            <person name="Ruckert C."/>
        </authorList>
    </citation>
    <scope>NUCLEOTIDE SEQUENCE</scope>
    <source>
        <strain evidence="5">CGMCC 1.6293</strain>
    </source>
</reference>
<gene>
    <name evidence="5" type="ORF">GCM10011534_03620</name>
</gene>
<dbReference type="InterPro" id="IPR011992">
    <property type="entry name" value="EF-hand-dom_pair"/>
</dbReference>
<keyword evidence="3" id="KW-0732">Signal</keyword>